<keyword evidence="3" id="KW-1185">Reference proteome</keyword>
<name>A0ABU4GK41_9CLOT</name>
<sequence>MKYSSLASMVLVVISGIFGLILSGGNLLNALECIKAVLFAVGSIGLIIGAVSILRKDREKDKDWSEWKKRFEIFTYRVTVIIMSIIVLLYGCISDEFLFMLNH</sequence>
<feature type="transmembrane region" description="Helical" evidence="1">
    <location>
        <begin position="7"/>
        <end position="28"/>
    </location>
</feature>
<dbReference type="EMBL" id="JAWONS010000109">
    <property type="protein sequence ID" value="MDW2797362.1"/>
    <property type="molecule type" value="Genomic_DNA"/>
</dbReference>
<evidence type="ECO:0000313" key="3">
    <source>
        <dbReference type="Proteomes" id="UP001276854"/>
    </source>
</evidence>
<accession>A0ABU4GK41</accession>
<keyword evidence="1" id="KW-0472">Membrane</keyword>
<feature type="transmembrane region" description="Helical" evidence="1">
    <location>
        <begin position="74"/>
        <end position="93"/>
    </location>
</feature>
<gene>
    <name evidence="2" type="ORF">RZO55_07200</name>
</gene>
<evidence type="ECO:0008006" key="4">
    <source>
        <dbReference type="Google" id="ProtNLM"/>
    </source>
</evidence>
<dbReference type="Proteomes" id="UP001276854">
    <property type="component" value="Unassembled WGS sequence"/>
</dbReference>
<organism evidence="2 3">
    <name type="scientific">Clostridium boliviensis</name>
    <dbReference type="NCBI Taxonomy" id="318465"/>
    <lineage>
        <taxon>Bacteria</taxon>
        <taxon>Bacillati</taxon>
        <taxon>Bacillota</taxon>
        <taxon>Clostridia</taxon>
        <taxon>Eubacteriales</taxon>
        <taxon>Clostridiaceae</taxon>
        <taxon>Clostridium</taxon>
    </lineage>
</organism>
<proteinExistence type="predicted"/>
<protein>
    <recommendedName>
        <fullName evidence="4">DUF5316 domain-containing protein</fullName>
    </recommendedName>
</protein>
<reference evidence="2 3" key="1">
    <citation type="submission" date="2023-10" db="EMBL/GenBank/DDBJ databases">
        <title>A novel Glycoside Hydrolase 43-Like Enzyme from Clostrdium boliviensis is an Endo-xylanase, and a Candidate for Xylooligosaccharides Production from Different Xylan Substrates.</title>
        <authorList>
            <person name="Alvarez M.T."/>
            <person name="Rocabado-Villegas L.R."/>
            <person name="Salas-Veizaga D.M."/>
            <person name="Linares-Pasten J.A."/>
            <person name="Gudmundsdottir E.E."/>
            <person name="Hreggvidsson G.O."/>
            <person name="Adlercreutz P."/>
            <person name="Nordberg Karlsson E."/>
        </authorList>
    </citation>
    <scope>NUCLEOTIDE SEQUENCE [LARGE SCALE GENOMIC DNA]</scope>
    <source>
        <strain evidence="2 3">E-1</strain>
    </source>
</reference>
<comment type="caution">
    <text evidence="2">The sequence shown here is derived from an EMBL/GenBank/DDBJ whole genome shotgun (WGS) entry which is preliminary data.</text>
</comment>
<evidence type="ECO:0000313" key="2">
    <source>
        <dbReference type="EMBL" id="MDW2797362.1"/>
    </source>
</evidence>
<keyword evidence="1" id="KW-0812">Transmembrane</keyword>
<evidence type="ECO:0000256" key="1">
    <source>
        <dbReference type="SAM" id="Phobius"/>
    </source>
</evidence>
<keyword evidence="1" id="KW-1133">Transmembrane helix</keyword>
<feature type="transmembrane region" description="Helical" evidence="1">
    <location>
        <begin position="34"/>
        <end position="54"/>
    </location>
</feature>